<reference evidence="1 2" key="1">
    <citation type="submission" date="2019-03" db="EMBL/GenBank/DDBJ databases">
        <title>Genomic analyses of the natural microbiome of Caenorhabditis elegans.</title>
        <authorList>
            <person name="Samuel B."/>
        </authorList>
    </citation>
    <scope>NUCLEOTIDE SEQUENCE [LARGE SCALE GENOMIC DNA]</scope>
    <source>
        <strain evidence="1 2">JUb89</strain>
    </source>
</reference>
<dbReference type="Proteomes" id="UP000294963">
    <property type="component" value="Unassembled WGS sequence"/>
</dbReference>
<dbReference type="OrthoDB" id="6708426at2"/>
<dbReference type="InterPro" id="IPR021675">
    <property type="entry name" value="DUF3261"/>
</dbReference>
<dbReference type="AlphaFoldDB" id="A0A4R1XJN1"/>
<sequence length="186" mass="21310">MRKIISILCGIGLSLSLIGCQGLLAPAKGLSSTAWVAQQYQRQDQVEVQWKQHSFSFLLYQQQQGQNVDFLALSLTGQQLFKLQFDGQTVKVEQRIDQMKHLPFDYVVRDILYATYPDFAQLQHDQVDVKQLQSPETAQPLTEIYIQQQKVLLIEKQADLTLLKNVQVPYEMTLSPIANSLQEDQQ</sequence>
<dbReference type="EMBL" id="SLVJ01000022">
    <property type="protein sequence ID" value="TCM63211.1"/>
    <property type="molecule type" value="Genomic_DNA"/>
</dbReference>
<keyword evidence="2" id="KW-1185">Reference proteome</keyword>
<comment type="caution">
    <text evidence="1">The sequence shown here is derived from an EMBL/GenBank/DDBJ whole genome shotgun (WGS) entry which is preliminary data.</text>
</comment>
<evidence type="ECO:0000313" key="2">
    <source>
        <dbReference type="Proteomes" id="UP000294963"/>
    </source>
</evidence>
<evidence type="ECO:0000313" key="1">
    <source>
        <dbReference type="EMBL" id="TCM63211.1"/>
    </source>
</evidence>
<dbReference type="PROSITE" id="PS51257">
    <property type="entry name" value="PROKAR_LIPOPROTEIN"/>
    <property type="match status" value="1"/>
</dbReference>
<name>A0A4R1XJN1_ACICA</name>
<gene>
    <name evidence="1" type="ORF">EC844_12230</name>
</gene>
<proteinExistence type="predicted"/>
<accession>A0A4R1XJN1</accession>
<organism evidence="1 2">
    <name type="scientific">Acinetobacter calcoaceticus</name>
    <dbReference type="NCBI Taxonomy" id="471"/>
    <lineage>
        <taxon>Bacteria</taxon>
        <taxon>Pseudomonadati</taxon>
        <taxon>Pseudomonadota</taxon>
        <taxon>Gammaproteobacteria</taxon>
        <taxon>Moraxellales</taxon>
        <taxon>Moraxellaceae</taxon>
        <taxon>Acinetobacter</taxon>
        <taxon>Acinetobacter calcoaceticus/baumannii complex</taxon>
    </lineage>
</organism>
<dbReference type="Pfam" id="PF11659">
    <property type="entry name" value="DUF3261"/>
    <property type="match status" value="1"/>
</dbReference>
<protein>
    <submittedName>
        <fullName evidence="1">Uncharacterized protein DUF3261</fullName>
    </submittedName>
</protein>